<gene>
    <name evidence="2" type="primary">KDM2B</name>
</gene>
<dbReference type="AlphaFoldDB" id="A0A2K6RR17"/>
<name>A0A2K6RR17_RHIRO</name>
<proteinExistence type="predicted"/>
<sequence length="197" mass="22220">MAGPQMGGSAEDHPSRKRHATEKQIKKTIIYTKCYEFESATQRPIDRQRYDENEDLSDVEEIVSVRGFSLEEKLRSQLYQGDFVHAMEGKGCLTLISQSETSNSWWVSRLPCVWLRDAEVGKGKEAVTTCPFRLLTASENKVPMRGGRSRCELQPFHSGEQVGLQSHKKLYQRAFAGTQFYEAHLDTASSLGVSDAI</sequence>
<accession>A0A2K6RR17</accession>
<protein>
    <submittedName>
        <fullName evidence="2">Lysine demethylase 2B</fullName>
    </submittedName>
</protein>
<evidence type="ECO:0000256" key="1">
    <source>
        <dbReference type="SAM" id="MobiDB-lite"/>
    </source>
</evidence>
<reference evidence="2" key="1">
    <citation type="submission" date="2025-08" db="UniProtKB">
        <authorList>
            <consortium name="Ensembl"/>
        </authorList>
    </citation>
    <scope>IDENTIFICATION</scope>
</reference>
<reference evidence="2" key="2">
    <citation type="submission" date="2025-09" db="UniProtKB">
        <authorList>
            <consortium name="Ensembl"/>
        </authorList>
    </citation>
    <scope>IDENTIFICATION</scope>
</reference>
<keyword evidence="3" id="KW-1185">Reference proteome</keyword>
<evidence type="ECO:0000313" key="2">
    <source>
        <dbReference type="Ensembl" id="ENSRROP00000043463.1"/>
    </source>
</evidence>
<feature type="region of interest" description="Disordered" evidence="1">
    <location>
        <begin position="1"/>
        <end position="24"/>
    </location>
</feature>
<organism evidence="2 3">
    <name type="scientific">Rhinopithecus roxellana</name>
    <name type="common">Golden snub-nosed monkey</name>
    <name type="synonym">Pygathrix roxellana</name>
    <dbReference type="NCBI Taxonomy" id="61622"/>
    <lineage>
        <taxon>Eukaryota</taxon>
        <taxon>Metazoa</taxon>
        <taxon>Chordata</taxon>
        <taxon>Craniata</taxon>
        <taxon>Vertebrata</taxon>
        <taxon>Euteleostomi</taxon>
        <taxon>Mammalia</taxon>
        <taxon>Eutheria</taxon>
        <taxon>Euarchontoglires</taxon>
        <taxon>Primates</taxon>
        <taxon>Haplorrhini</taxon>
        <taxon>Catarrhini</taxon>
        <taxon>Cercopithecidae</taxon>
        <taxon>Colobinae</taxon>
        <taxon>Rhinopithecus</taxon>
    </lineage>
</organism>
<dbReference type="GeneTree" id="ENSGT00940000154717"/>
<evidence type="ECO:0000313" key="3">
    <source>
        <dbReference type="Proteomes" id="UP000233200"/>
    </source>
</evidence>
<dbReference type="Ensembl" id="ENSRROT00000067974.1">
    <property type="protein sequence ID" value="ENSRROP00000043463.1"/>
    <property type="gene ID" value="ENSRROG00000044761.1"/>
</dbReference>
<dbReference type="Proteomes" id="UP000233200">
    <property type="component" value="Unplaced"/>
</dbReference>